<dbReference type="CDD" id="cd00173">
    <property type="entry name" value="SH2"/>
    <property type="match status" value="1"/>
</dbReference>
<evidence type="ECO:0000256" key="2">
    <source>
        <dbReference type="PROSITE-ProRule" id="PRU00191"/>
    </source>
</evidence>
<evidence type="ECO:0000313" key="5">
    <source>
        <dbReference type="EMBL" id="CAG2188663.1"/>
    </source>
</evidence>
<feature type="domain" description="SH2" evidence="3">
    <location>
        <begin position="269"/>
        <end position="348"/>
    </location>
</feature>
<feature type="domain" description="B box-type" evidence="4">
    <location>
        <begin position="71"/>
        <end position="112"/>
    </location>
</feature>
<evidence type="ECO:0000259" key="3">
    <source>
        <dbReference type="PROSITE" id="PS50001"/>
    </source>
</evidence>
<keyword evidence="6" id="KW-1185">Reference proteome</keyword>
<organism evidence="5 6">
    <name type="scientific">Mytilus edulis</name>
    <name type="common">Blue mussel</name>
    <dbReference type="NCBI Taxonomy" id="6550"/>
    <lineage>
        <taxon>Eukaryota</taxon>
        <taxon>Metazoa</taxon>
        <taxon>Spiralia</taxon>
        <taxon>Lophotrochozoa</taxon>
        <taxon>Mollusca</taxon>
        <taxon>Bivalvia</taxon>
        <taxon>Autobranchia</taxon>
        <taxon>Pteriomorphia</taxon>
        <taxon>Mytilida</taxon>
        <taxon>Mytiloidea</taxon>
        <taxon>Mytilidae</taxon>
        <taxon>Mytilinae</taxon>
        <taxon>Mytilus</taxon>
    </lineage>
</organism>
<protein>
    <submittedName>
        <fullName evidence="5">TNS</fullName>
    </submittedName>
</protein>
<dbReference type="InterPro" id="IPR000315">
    <property type="entry name" value="Znf_B-box"/>
</dbReference>
<dbReference type="PANTHER" id="PTHR45734:SF10">
    <property type="entry name" value="BLISTERY, ISOFORM A"/>
    <property type="match status" value="1"/>
</dbReference>
<dbReference type="Pfam" id="PF00643">
    <property type="entry name" value="zf-B_box"/>
    <property type="match status" value="1"/>
</dbReference>
<dbReference type="InterPro" id="IPR000980">
    <property type="entry name" value="SH2"/>
</dbReference>
<dbReference type="Gene3D" id="3.30.160.60">
    <property type="entry name" value="Classic Zinc Finger"/>
    <property type="match status" value="1"/>
</dbReference>
<sequence length="374" mass="42644">MSSDQFIQGQAPILCQLCDQTGSIKWKCLTCELLMCGKCCDNVHSKFRTSEPHEIVDIRNVGLTKKGRTSNLIARCEFHKGWKCCLYCTDCSVAVCPNCIFGRHKKHDMIDFAEVVNDPDTDVYLKAPTLITLNYVEKAAKFWFMPDISETEALLSLKATTPGTFLIRKSKTKVGCFALVLRVENHSLYDNPTEISLEDCVFTYRIEKTAENKYQFSSTAQTFDTIGSLVFQHTKAQGILPCTLNLPKGDLRRGVNLSSESFQAIRHYWYFPDISRDEAIERIKNKVVGSFLIRKSSSEAGGFVLVMNENKTDNLFNKEHNTVVRNYLIHWTNRGLTSIQGTETFDNLVSYPYLKADYLQILRFTEPRNQISAR</sequence>
<dbReference type="EMBL" id="CAJPWZ010000272">
    <property type="protein sequence ID" value="CAG2188663.1"/>
    <property type="molecule type" value="Genomic_DNA"/>
</dbReference>
<dbReference type="GO" id="GO:0008270">
    <property type="term" value="F:zinc ion binding"/>
    <property type="evidence" value="ECO:0007669"/>
    <property type="project" value="UniProtKB-KW"/>
</dbReference>
<reference evidence="5" key="1">
    <citation type="submission" date="2021-03" db="EMBL/GenBank/DDBJ databases">
        <authorList>
            <person name="Bekaert M."/>
        </authorList>
    </citation>
    <scope>NUCLEOTIDE SEQUENCE</scope>
</reference>
<dbReference type="Pfam" id="PF00017">
    <property type="entry name" value="SH2"/>
    <property type="match status" value="2"/>
</dbReference>
<evidence type="ECO:0000259" key="4">
    <source>
        <dbReference type="PROSITE" id="PS50119"/>
    </source>
</evidence>
<keyword evidence="1" id="KW-0862">Zinc</keyword>
<proteinExistence type="predicted"/>
<dbReference type="PROSITE" id="PS50001">
    <property type="entry name" value="SH2"/>
    <property type="match status" value="2"/>
</dbReference>
<feature type="domain" description="SH2" evidence="3">
    <location>
        <begin position="143"/>
        <end position="248"/>
    </location>
</feature>
<dbReference type="AlphaFoldDB" id="A0A8S3PXA4"/>
<keyword evidence="2" id="KW-0727">SH2 domain</keyword>
<accession>A0A8S3PXA4</accession>
<gene>
    <name evidence="5" type="ORF">MEDL_4044</name>
</gene>
<dbReference type="Gene3D" id="3.30.505.10">
    <property type="entry name" value="SH2 domain"/>
    <property type="match status" value="2"/>
</dbReference>
<dbReference type="Proteomes" id="UP000683360">
    <property type="component" value="Unassembled WGS sequence"/>
</dbReference>
<keyword evidence="1" id="KW-0863">Zinc-finger</keyword>
<dbReference type="SUPFAM" id="SSF55550">
    <property type="entry name" value="SH2 domain"/>
    <property type="match status" value="2"/>
</dbReference>
<dbReference type="InterPro" id="IPR036860">
    <property type="entry name" value="SH2_dom_sf"/>
</dbReference>
<dbReference type="SMART" id="SM00252">
    <property type="entry name" value="SH2"/>
    <property type="match status" value="2"/>
</dbReference>
<comment type="caution">
    <text evidence="5">The sequence shown here is derived from an EMBL/GenBank/DDBJ whole genome shotgun (WGS) entry which is preliminary data.</text>
</comment>
<evidence type="ECO:0000313" key="6">
    <source>
        <dbReference type="Proteomes" id="UP000683360"/>
    </source>
</evidence>
<keyword evidence="1" id="KW-0479">Metal-binding</keyword>
<dbReference type="PROSITE" id="PS50119">
    <property type="entry name" value="ZF_BBOX"/>
    <property type="match status" value="1"/>
</dbReference>
<name>A0A8S3PXA4_MYTED</name>
<evidence type="ECO:0000256" key="1">
    <source>
        <dbReference type="PROSITE-ProRule" id="PRU00024"/>
    </source>
</evidence>
<dbReference type="OrthoDB" id="6273691at2759"/>
<dbReference type="SUPFAM" id="SSF57845">
    <property type="entry name" value="B-box zinc-binding domain"/>
    <property type="match status" value="1"/>
</dbReference>
<dbReference type="CDD" id="cd19757">
    <property type="entry name" value="Bbox1"/>
    <property type="match status" value="1"/>
</dbReference>
<dbReference type="InterPro" id="IPR051484">
    <property type="entry name" value="Tensin_PTEN_phosphatase"/>
</dbReference>
<dbReference type="PANTHER" id="PTHR45734">
    <property type="entry name" value="TENSIN"/>
    <property type="match status" value="1"/>
</dbReference>